<evidence type="ECO:0000313" key="4">
    <source>
        <dbReference type="EMBL" id="PIT02576.1"/>
    </source>
</evidence>
<keyword evidence="5" id="KW-1185">Reference proteome</keyword>
<dbReference type="GO" id="GO:0016994">
    <property type="term" value="F:precorrin-6A reductase activity"/>
    <property type="evidence" value="ECO:0007669"/>
    <property type="project" value="InterPro"/>
</dbReference>
<proteinExistence type="predicted"/>
<dbReference type="Pfam" id="PF02571">
    <property type="entry name" value="CbiJ"/>
    <property type="match status" value="1"/>
</dbReference>
<dbReference type="RefSeq" id="WP_100177763.1">
    <property type="nucleotide sequence ID" value="NZ_LFJC01000003.1"/>
</dbReference>
<evidence type="ECO:0000313" key="5">
    <source>
        <dbReference type="Proteomes" id="UP000228930"/>
    </source>
</evidence>
<sequence length="254" mass="27077">MVSQGSAIRALILGGTADASELAAAIARARIDAVYSYGGRTRAPADQPLPTRIGGFGGVRGLADTIRAEGITHVIDATHPFAAEMSRNAVQACAATGTPLIALERAPWPKTPGDNWIEVTDVDAAVAALPEAPTNVFLAIGRQHIAPFARKNQHAYTLRFVDPPEAPLPFAADVIVSRGPFTLEGELAMMRARNIAWIVARNSGGDGARAKIDAARRLDLPVIMIARPELPERRRVESVTEVMQWLGHSTRLGA</sequence>
<dbReference type="UniPathway" id="UPA00148"/>
<dbReference type="InterPro" id="IPR003723">
    <property type="entry name" value="Precorrin-6x_reduct"/>
</dbReference>
<comment type="caution">
    <text evidence="4">The sequence shown here is derived from an EMBL/GenBank/DDBJ whole genome shotgun (WGS) entry which is preliminary data.</text>
</comment>
<dbReference type="PROSITE" id="PS51014">
    <property type="entry name" value="COBK_CBIJ"/>
    <property type="match status" value="1"/>
</dbReference>
<dbReference type="EMBL" id="LFJC01000003">
    <property type="protein sequence ID" value="PIT02576.1"/>
    <property type="molecule type" value="Genomic_DNA"/>
</dbReference>
<evidence type="ECO:0000256" key="3">
    <source>
        <dbReference type="ARBA" id="ARBA00023002"/>
    </source>
</evidence>
<dbReference type="Proteomes" id="UP000228930">
    <property type="component" value="Unassembled WGS sequence"/>
</dbReference>
<keyword evidence="3" id="KW-0560">Oxidoreductase</keyword>
<protein>
    <submittedName>
        <fullName evidence="4">Cobalt-precorrin-6X reductase</fullName>
    </submittedName>
</protein>
<dbReference type="GO" id="GO:0009236">
    <property type="term" value="P:cobalamin biosynthetic process"/>
    <property type="evidence" value="ECO:0007669"/>
    <property type="project" value="UniProtKB-UniPathway"/>
</dbReference>
<dbReference type="NCBIfam" id="NF005968">
    <property type="entry name" value="PRK08057.1-2"/>
    <property type="match status" value="1"/>
</dbReference>
<evidence type="ECO:0000256" key="2">
    <source>
        <dbReference type="ARBA" id="ARBA00022573"/>
    </source>
</evidence>
<reference evidence="4 5" key="1">
    <citation type="submission" date="2015-06" db="EMBL/GenBank/DDBJ databases">
        <title>Comparative genome analysis of nirS-carrying Bradyrhizobium sp. strains.</title>
        <authorList>
            <person name="Ishii S."/>
            <person name="Jang J."/>
            <person name="Nishizawa T."/>
            <person name="Senoo K."/>
        </authorList>
    </citation>
    <scope>NUCLEOTIDE SEQUENCE [LARGE SCALE GENOMIC DNA]</scope>
    <source>
        <strain evidence="4 5">TSA1</strain>
    </source>
</reference>
<dbReference type="NCBIfam" id="TIGR00715">
    <property type="entry name" value="precor6x_red"/>
    <property type="match status" value="1"/>
</dbReference>
<organism evidence="4 5">
    <name type="scientific">Bradyrhizobium nitroreducens</name>
    <dbReference type="NCBI Taxonomy" id="709803"/>
    <lineage>
        <taxon>Bacteria</taxon>
        <taxon>Pseudomonadati</taxon>
        <taxon>Pseudomonadota</taxon>
        <taxon>Alphaproteobacteria</taxon>
        <taxon>Hyphomicrobiales</taxon>
        <taxon>Nitrobacteraceae</taxon>
        <taxon>Bradyrhizobium</taxon>
    </lineage>
</organism>
<name>A0A2M6UDA5_9BRAD</name>
<dbReference type="AlphaFoldDB" id="A0A2M6UDA5"/>
<gene>
    <name evidence="4" type="ORF">TSA1_18795</name>
</gene>
<dbReference type="PANTHER" id="PTHR36925">
    <property type="entry name" value="COBALT-PRECORRIN-6A REDUCTASE"/>
    <property type="match status" value="1"/>
</dbReference>
<keyword evidence="2" id="KW-0169">Cobalamin biosynthesis</keyword>
<accession>A0A2M6UDA5</accession>
<dbReference type="PANTHER" id="PTHR36925:SF1">
    <property type="entry name" value="COBALT-PRECORRIN-6A REDUCTASE"/>
    <property type="match status" value="1"/>
</dbReference>
<evidence type="ECO:0000256" key="1">
    <source>
        <dbReference type="ARBA" id="ARBA00004953"/>
    </source>
</evidence>
<comment type="pathway">
    <text evidence="1">Cofactor biosynthesis; adenosylcobalamin biosynthesis.</text>
</comment>